<gene>
    <name evidence="1" type="ORF">RND61_23630</name>
</gene>
<evidence type="ECO:0008006" key="3">
    <source>
        <dbReference type="Google" id="ProtNLM"/>
    </source>
</evidence>
<reference evidence="1 2" key="1">
    <citation type="submission" date="2023-09" db="EMBL/GenBank/DDBJ databases">
        <title>Streptomyces sp. nov.: A antagonism against Alternaria gaisen Producing Streptochlin, Isolated from Tamarix root soil.</title>
        <authorList>
            <person name="Chen Y."/>
        </authorList>
    </citation>
    <scope>NUCLEOTIDE SEQUENCE [LARGE SCALE GENOMIC DNA]</scope>
    <source>
        <strain evidence="1 2">TRM76323</strain>
    </source>
</reference>
<dbReference type="EMBL" id="JAWCTQ010000035">
    <property type="protein sequence ID" value="MDT9685026.1"/>
    <property type="molecule type" value="Genomic_DNA"/>
</dbReference>
<accession>A0ABU3QQK2</accession>
<dbReference type="Proteomes" id="UP001250181">
    <property type="component" value="Unassembled WGS sequence"/>
</dbReference>
<organism evidence="1 2">
    <name type="scientific">Streptomyces tamarix</name>
    <dbReference type="NCBI Taxonomy" id="3078565"/>
    <lineage>
        <taxon>Bacteria</taxon>
        <taxon>Bacillati</taxon>
        <taxon>Actinomycetota</taxon>
        <taxon>Actinomycetes</taxon>
        <taxon>Kitasatosporales</taxon>
        <taxon>Streptomycetaceae</taxon>
        <taxon>Streptomyces</taxon>
    </lineage>
</organism>
<keyword evidence="2" id="KW-1185">Reference proteome</keyword>
<evidence type="ECO:0000313" key="2">
    <source>
        <dbReference type="Proteomes" id="UP001250181"/>
    </source>
</evidence>
<comment type="caution">
    <text evidence="1">The sequence shown here is derived from an EMBL/GenBank/DDBJ whole genome shotgun (WGS) entry which is preliminary data.</text>
</comment>
<name>A0ABU3QQK2_9ACTN</name>
<proteinExistence type="predicted"/>
<protein>
    <recommendedName>
        <fullName evidence="3">Transposase IS200-like domain-containing protein</fullName>
    </recommendedName>
</protein>
<evidence type="ECO:0000313" key="1">
    <source>
        <dbReference type="EMBL" id="MDT9685026.1"/>
    </source>
</evidence>
<sequence length="76" mass="8468">MNRTHLHLVPVRSRQAKDFVRAWHRHHPPPAGQVFSVGVADESGPSGYSACIQRRQLTMASWDTATPLGRPVDPEV</sequence>